<evidence type="ECO:0000256" key="1">
    <source>
        <dbReference type="SAM" id="MobiDB-lite"/>
    </source>
</evidence>
<protein>
    <submittedName>
        <fullName evidence="2">Uncharacterized protein</fullName>
    </submittedName>
</protein>
<gene>
    <name evidence="2" type="ORF">BDK51DRAFT_37372</name>
</gene>
<organism evidence="2 3">
    <name type="scientific">Blyttiomyces helicus</name>
    <dbReference type="NCBI Taxonomy" id="388810"/>
    <lineage>
        <taxon>Eukaryota</taxon>
        <taxon>Fungi</taxon>
        <taxon>Fungi incertae sedis</taxon>
        <taxon>Chytridiomycota</taxon>
        <taxon>Chytridiomycota incertae sedis</taxon>
        <taxon>Chytridiomycetes</taxon>
        <taxon>Chytridiomycetes incertae sedis</taxon>
        <taxon>Blyttiomyces</taxon>
    </lineage>
</organism>
<accession>A0A4P9VWR2</accession>
<evidence type="ECO:0000313" key="3">
    <source>
        <dbReference type="Proteomes" id="UP000269721"/>
    </source>
</evidence>
<evidence type="ECO:0000313" key="2">
    <source>
        <dbReference type="EMBL" id="RKO84151.1"/>
    </source>
</evidence>
<dbReference type="Proteomes" id="UP000269721">
    <property type="component" value="Unassembled WGS sequence"/>
</dbReference>
<dbReference type="EMBL" id="ML000434">
    <property type="protein sequence ID" value="RKO84151.1"/>
    <property type="molecule type" value="Genomic_DNA"/>
</dbReference>
<feature type="compositionally biased region" description="Pro residues" evidence="1">
    <location>
        <begin position="203"/>
        <end position="217"/>
    </location>
</feature>
<feature type="region of interest" description="Disordered" evidence="1">
    <location>
        <begin position="188"/>
        <end position="224"/>
    </location>
</feature>
<dbReference type="AlphaFoldDB" id="A0A4P9VWR2"/>
<name>A0A4P9VWR2_9FUNG</name>
<keyword evidence="3" id="KW-1185">Reference proteome</keyword>
<sequence>MARVAARTPTGHLLFSSLSRWRCRSLRQFLTAMWSSEGDLAQLAGLFSPSSLPSSPLRRTRSAFTLGGLSLPLPSFGEFPSLSLFSLAGLFDFQGSVGRDDAGADCDDFGEGNVFELGAVGGGGAGDVVRGAEIARLDEAAVGWAAFGLNVPTVSFAAFWQKLQDGTPRILRGGGSGIDDIDSAEANADADEYDDDDEEETPLPSPTPGVTPPPAPAPSAQLPPATPFWSKAWQSLSRAQPSACGHAHALSFLTGDLILLGGMYGSFLTHVDTGRRGWLSMEAILNWDTPDVRIPLESGAGEEDRFVPTG</sequence>
<proteinExistence type="predicted"/>
<feature type="compositionally biased region" description="Acidic residues" evidence="1">
    <location>
        <begin position="188"/>
        <end position="201"/>
    </location>
</feature>
<dbReference type="OrthoDB" id="10250441at2759"/>
<reference evidence="3" key="1">
    <citation type="journal article" date="2018" name="Nat. Microbiol.">
        <title>Leveraging single-cell genomics to expand the fungal tree of life.</title>
        <authorList>
            <person name="Ahrendt S.R."/>
            <person name="Quandt C.A."/>
            <person name="Ciobanu D."/>
            <person name="Clum A."/>
            <person name="Salamov A."/>
            <person name="Andreopoulos B."/>
            <person name="Cheng J.F."/>
            <person name="Woyke T."/>
            <person name="Pelin A."/>
            <person name="Henrissat B."/>
            <person name="Reynolds N.K."/>
            <person name="Benny G.L."/>
            <person name="Smith M.E."/>
            <person name="James T.Y."/>
            <person name="Grigoriev I.V."/>
        </authorList>
    </citation>
    <scope>NUCLEOTIDE SEQUENCE [LARGE SCALE GENOMIC DNA]</scope>
</reference>